<name>A0A5N5Q7T3_9AGAM</name>
<comment type="caution">
    <text evidence="3">The sequence shown here is derived from an EMBL/GenBank/DDBJ whole genome shotgun (WGS) entry which is preliminary data.</text>
</comment>
<dbReference type="GO" id="GO:0004672">
    <property type="term" value="F:protein kinase activity"/>
    <property type="evidence" value="ECO:0007669"/>
    <property type="project" value="InterPro"/>
</dbReference>
<feature type="domain" description="Fungal-type protein kinase" evidence="2">
    <location>
        <begin position="145"/>
        <end position="447"/>
    </location>
</feature>
<evidence type="ECO:0000259" key="2">
    <source>
        <dbReference type="Pfam" id="PF17667"/>
    </source>
</evidence>
<reference evidence="3 4" key="1">
    <citation type="journal article" date="2019" name="Fungal Biol. Biotechnol.">
        <title>Draft genome sequence of fastidious pathogen Ceratobasidium theobromae, which causes vascular-streak dieback in Theobroma cacao.</title>
        <authorList>
            <person name="Ali S.S."/>
            <person name="Asman A."/>
            <person name="Shao J."/>
            <person name="Firmansyah A.P."/>
            <person name="Susilo A.W."/>
            <person name="Rosmana A."/>
            <person name="McMahon P."/>
            <person name="Junaid M."/>
            <person name="Guest D."/>
            <person name="Kheng T.Y."/>
            <person name="Meinhardt L.W."/>
            <person name="Bailey B.A."/>
        </authorList>
    </citation>
    <scope>NUCLEOTIDE SEQUENCE [LARGE SCALE GENOMIC DNA]</scope>
    <source>
        <strain evidence="3 4">CT2</strain>
    </source>
</reference>
<evidence type="ECO:0000256" key="1">
    <source>
        <dbReference type="SAM" id="MobiDB-lite"/>
    </source>
</evidence>
<feature type="compositionally biased region" description="Low complexity" evidence="1">
    <location>
        <begin position="1"/>
        <end position="18"/>
    </location>
</feature>
<proteinExistence type="predicted"/>
<dbReference type="OrthoDB" id="5584477at2759"/>
<gene>
    <name evidence="3" type="ORF">CTheo_9018</name>
</gene>
<dbReference type="AlphaFoldDB" id="A0A5N5Q7T3"/>
<feature type="region of interest" description="Disordered" evidence="1">
    <location>
        <begin position="1"/>
        <end position="25"/>
    </location>
</feature>
<dbReference type="Proteomes" id="UP000383932">
    <property type="component" value="Unassembled WGS sequence"/>
</dbReference>
<dbReference type="PANTHER" id="PTHR38248">
    <property type="entry name" value="FUNK1 6"/>
    <property type="match status" value="1"/>
</dbReference>
<organism evidence="3 4">
    <name type="scientific">Ceratobasidium theobromae</name>
    <dbReference type="NCBI Taxonomy" id="1582974"/>
    <lineage>
        <taxon>Eukaryota</taxon>
        <taxon>Fungi</taxon>
        <taxon>Dikarya</taxon>
        <taxon>Basidiomycota</taxon>
        <taxon>Agaricomycotina</taxon>
        <taxon>Agaricomycetes</taxon>
        <taxon>Cantharellales</taxon>
        <taxon>Ceratobasidiaceae</taxon>
        <taxon>Ceratobasidium</taxon>
    </lineage>
</organism>
<dbReference type="EMBL" id="SSOP01000997">
    <property type="protein sequence ID" value="KAB5587543.1"/>
    <property type="molecule type" value="Genomic_DNA"/>
</dbReference>
<sequence length="499" mass="56373">MPSQSRSRSKISSSNPLSVTTESPQQKVIRHLLRSELNGAVSHQPNFADALLPCSDEYLEQILRRCNGLDLERNKWSQSPPTGSENNFYGPTVDVLNAIGLAVHSVTPDSSGYVEFRARNSRPLGSRYPGMDTYPDIIRCQRPDAPDDVHWQDIDMFVEVKKDNSRRLVTESIEQSARYARALFAHRIDRRFIRTLVVCGKTAVFLHFDRSGLIYSDDVDIYEDPRGFVRAFAGLLLLKGSDAGYNPIFTNIWRPLDPQNPNAPRLDYTVKVNGEEYKVVDVLCIRKSVRGRATLVLALQRLERAEGDNTIDAVLKLIWRDQSRFAEGVILKEFIGVYGVCQVMYEADAMIGGVADIVCSRSGLYAGPRGNVFGPETASVEIKGAKADDCRVHSMLLMQPGRPLSQAGSPFELLAGMIGALMGHWALVNKQVQHRDISANNILLALNDYEYKQPEWEKLKEGKLEELAREFKVPKWDEIFKNAMDEQYEKVEKLTWEFE</sequence>
<evidence type="ECO:0000313" key="4">
    <source>
        <dbReference type="Proteomes" id="UP000383932"/>
    </source>
</evidence>
<evidence type="ECO:0000313" key="3">
    <source>
        <dbReference type="EMBL" id="KAB5587543.1"/>
    </source>
</evidence>
<dbReference type="InterPro" id="IPR008266">
    <property type="entry name" value="Tyr_kinase_AS"/>
</dbReference>
<dbReference type="InterPro" id="IPR040976">
    <property type="entry name" value="Pkinase_fungal"/>
</dbReference>
<protein>
    <recommendedName>
        <fullName evidence="2">Fungal-type protein kinase domain-containing protein</fullName>
    </recommendedName>
</protein>
<dbReference type="PROSITE" id="PS00109">
    <property type="entry name" value="PROTEIN_KINASE_TYR"/>
    <property type="match status" value="1"/>
</dbReference>
<dbReference type="Pfam" id="PF17667">
    <property type="entry name" value="Pkinase_fungal"/>
    <property type="match status" value="1"/>
</dbReference>
<keyword evidence="4" id="KW-1185">Reference proteome</keyword>
<accession>A0A5N5Q7T3</accession>
<dbReference type="PANTHER" id="PTHR38248:SF2">
    <property type="entry name" value="FUNK1 11"/>
    <property type="match status" value="1"/>
</dbReference>